<dbReference type="InterPro" id="IPR046357">
    <property type="entry name" value="PPIase_dom_sf"/>
</dbReference>
<dbReference type="SUPFAM" id="SSF109998">
    <property type="entry name" value="Triger factor/SurA peptide-binding domain-like"/>
    <property type="match status" value="2"/>
</dbReference>
<dbReference type="Gene3D" id="3.10.50.40">
    <property type="match status" value="1"/>
</dbReference>
<proteinExistence type="predicted"/>
<keyword evidence="2" id="KW-0413">Isomerase</keyword>
<reference evidence="2 3" key="1">
    <citation type="journal article" date="2018" name="Sci. Adv.">
        <title>Multi-heme cytochromes provide a pathway for survival in energy-limited environments.</title>
        <authorList>
            <person name="Deng X."/>
            <person name="Dohmae N."/>
            <person name="Nealson K.H."/>
            <person name="Hashimoto K."/>
            <person name="Okamoto A."/>
        </authorList>
    </citation>
    <scope>NUCLEOTIDE SEQUENCE [LARGE SCALE GENOMIC DNA]</scope>
    <source>
        <strain evidence="2 3">IS5</strain>
    </source>
</reference>
<dbReference type="SUPFAM" id="SSF54534">
    <property type="entry name" value="FKBP-like"/>
    <property type="match status" value="1"/>
</dbReference>
<dbReference type="PANTHER" id="PTHR47245:SF2">
    <property type="entry name" value="PEPTIDYL-PROLYL CIS-TRANS ISOMERASE HP_0175-RELATED"/>
    <property type="match status" value="1"/>
</dbReference>
<dbReference type="KEGG" id="dfl:DFE_0457"/>
<dbReference type="EMBL" id="AP017378">
    <property type="protein sequence ID" value="BBD07183.1"/>
    <property type="molecule type" value="Genomic_DNA"/>
</dbReference>
<protein>
    <submittedName>
        <fullName evidence="2">Peptidylprolyl cis-trans isomerase</fullName>
    </submittedName>
</protein>
<evidence type="ECO:0000313" key="3">
    <source>
        <dbReference type="Proteomes" id="UP000269883"/>
    </source>
</evidence>
<organism evidence="2 3">
    <name type="scientific">Desulfovibrio ferrophilus</name>
    <dbReference type="NCBI Taxonomy" id="241368"/>
    <lineage>
        <taxon>Bacteria</taxon>
        <taxon>Pseudomonadati</taxon>
        <taxon>Thermodesulfobacteriota</taxon>
        <taxon>Desulfovibrionia</taxon>
        <taxon>Desulfovibrionales</taxon>
        <taxon>Desulfovibrionaceae</taxon>
        <taxon>Desulfovibrio</taxon>
    </lineage>
</organism>
<feature type="domain" description="PpiC" evidence="1">
    <location>
        <begin position="305"/>
        <end position="420"/>
    </location>
</feature>
<dbReference type="Gene3D" id="1.10.4030.10">
    <property type="entry name" value="Porin chaperone SurA, peptide-binding domain"/>
    <property type="match status" value="1"/>
</dbReference>
<keyword evidence="3" id="KW-1185">Reference proteome</keyword>
<dbReference type="InterPro" id="IPR050245">
    <property type="entry name" value="PrsA_foldase"/>
</dbReference>
<dbReference type="InterPro" id="IPR027304">
    <property type="entry name" value="Trigger_fact/SurA_dom_sf"/>
</dbReference>
<dbReference type="GO" id="GO:0003755">
    <property type="term" value="F:peptidyl-prolyl cis-trans isomerase activity"/>
    <property type="evidence" value="ECO:0007669"/>
    <property type="project" value="InterPro"/>
</dbReference>
<evidence type="ECO:0000259" key="1">
    <source>
        <dbReference type="Pfam" id="PF13145"/>
    </source>
</evidence>
<dbReference type="PANTHER" id="PTHR47245">
    <property type="entry name" value="PEPTIDYLPROLYL ISOMERASE"/>
    <property type="match status" value="1"/>
</dbReference>
<name>A0A2Z6AVD4_9BACT</name>
<dbReference type="Pfam" id="PF13145">
    <property type="entry name" value="Rotamase_2"/>
    <property type="match status" value="1"/>
</dbReference>
<sequence>MQGVTIRAAATVLVLAWVMCVPSLARSAIVAVEVNGQAIAVVDIEQRVRDIHRAKPRTRSSGSEMALSVDDIVDSLVNERLLVQEALDMHLDEGPAFRLKMKAFVRDQSILQLYREEVEGRVQVEEADIAERYTASLGTETAPQDKIPDRMRDRIGKILRKERQKVLADEFVTRLRAQSEVVVNHELLQAVKLPLSRIVPEGSVVVVNGEPVPMAEFMGDLGREYAKAEYMLQRSEDEASRLEWLEGAKERVLDALVTNVLVGHEALKRDYAGQVEFEQAVAVRRHALLLDAFRTQVLLPLAEATDEDLKQFYDDHAELYTRGCQVRLGELRFKEMDLALAAQEELRGGAVFAYLARRLGGRSTPGEGWVSENRLPSVFREALVTLPEGGVSDVLTLGRDLVVLKLRGRRGCTVMPYEEVLPDLRRRVLERKYAMVRERYVQALRNQARIVMHSEVLESLEDAFWKSPPDTTDQLERGEQ</sequence>
<dbReference type="Proteomes" id="UP000269883">
    <property type="component" value="Chromosome"/>
</dbReference>
<gene>
    <name evidence="2" type="ORF">DFE_0457</name>
</gene>
<dbReference type="InterPro" id="IPR000297">
    <property type="entry name" value="PPIase_PpiC"/>
</dbReference>
<accession>A0A2Z6AVD4</accession>
<evidence type="ECO:0000313" key="2">
    <source>
        <dbReference type="EMBL" id="BBD07183.1"/>
    </source>
</evidence>
<dbReference type="AlphaFoldDB" id="A0A2Z6AVD4"/>
<dbReference type="RefSeq" id="WP_172961594.1">
    <property type="nucleotide sequence ID" value="NZ_AP017378.1"/>
</dbReference>